<dbReference type="SUPFAM" id="SSF50249">
    <property type="entry name" value="Nucleic acid-binding proteins"/>
    <property type="match status" value="1"/>
</dbReference>
<comment type="caution">
    <text evidence="3">The sequence shown here is derived from an EMBL/GenBank/DDBJ whole genome shotgun (WGS) entry which is preliminary data.</text>
</comment>
<dbReference type="InterPro" id="IPR002878">
    <property type="entry name" value="ChsH2_C"/>
</dbReference>
<dbReference type="Pfam" id="PF12172">
    <property type="entry name" value="zf-ChsH2"/>
    <property type="match status" value="1"/>
</dbReference>
<dbReference type="PANTHER" id="PTHR34075:SF5">
    <property type="entry name" value="BLR3430 PROTEIN"/>
    <property type="match status" value="1"/>
</dbReference>
<feature type="domain" description="ChsH2 C-terminal OB-fold" evidence="1">
    <location>
        <begin position="59"/>
        <end position="119"/>
    </location>
</feature>
<dbReference type="InterPro" id="IPR022002">
    <property type="entry name" value="ChsH2_Znr"/>
</dbReference>
<organism evidence="3 4">
    <name type="scientific">Mycobacterium paragordonae</name>
    <dbReference type="NCBI Taxonomy" id="1389713"/>
    <lineage>
        <taxon>Bacteria</taxon>
        <taxon>Bacillati</taxon>
        <taxon>Actinomycetota</taxon>
        <taxon>Actinomycetes</taxon>
        <taxon>Mycobacteriales</taxon>
        <taxon>Mycobacteriaceae</taxon>
        <taxon>Mycobacterium</taxon>
    </lineage>
</organism>
<dbReference type="PANTHER" id="PTHR34075">
    <property type="entry name" value="BLR3430 PROTEIN"/>
    <property type="match status" value="1"/>
</dbReference>
<dbReference type="Proteomes" id="UP000465240">
    <property type="component" value="Unassembled WGS sequence"/>
</dbReference>
<evidence type="ECO:0000259" key="1">
    <source>
        <dbReference type="Pfam" id="PF01796"/>
    </source>
</evidence>
<dbReference type="InterPro" id="IPR012340">
    <property type="entry name" value="NA-bd_OB-fold"/>
</dbReference>
<keyword evidence="4" id="KW-1185">Reference proteome</keyword>
<dbReference type="EMBL" id="BLKX01000001">
    <property type="protein sequence ID" value="GFG82424.1"/>
    <property type="molecule type" value="Genomic_DNA"/>
</dbReference>
<reference evidence="3 4" key="1">
    <citation type="journal article" date="2019" name="Emerg. Microbes Infect.">
        <title>Comprehensive subspecies identification of 175 nontuberculous mycobacteria species based on 7547 genomic profiles.</title>
        <authorList>
            <person name="Matsumoto Y."/>
            <person name="Kinjo T."/>
            <person name="Motooka D."/>
            <person name="Nabeya D."/>
            <person name="Jung N."/>
            <person name="Uechi K."/>
            <person name="Horii T."/>
            <person name="Iida T."/>
            <person name="Fujita J."/>
            <person name="Nakamura S."/>
        </authorList>
    </citation>
    <scope>NUCLEOTIDE SEQUENCE [LARGE SCALE GENOMIC DNA]</scope>
    <source>
        <strain evidence="3 4">JCM 18565</strain>
    </source>
</reference>
<evidence type="ECO:0008006" key="5">
    <source>
        <dbReference type="Google" id="ProtNLM"/>
    </source>
</evidence>
<dbReference type="Pfam" id="PF01796">
    <property type="entry name" value="OB_ChsH2_C"/>
    <property type="match status" value="1"/>
</dbReference>
<dbReference type="InterPro" id="IPR052513">
    <property type="entry name" value="Thioester_dehydratase-like"/>
</dbReference>
<accession>A0ABQ1CDE0</accession>
<feature type="domain" description="ChsH2 rubredoxin-like zinc ribbon" evidence="2">
    <location>
        <begin position="26"/>
        <end position="56"/>
    </location>
</feature>
<gene>
    <name evidence="3" type="ORF">MPRG_57000</name>
</gene>
<proteinExistence type="predicted"/>
<evidence type="ECO:0000313" key="4">
    <source>
        <dbReference type="Proteomes" id="UP000465240"/>
    </source>
</evidence>
<protein>
    <recommendedName>
        <fullName evidence="5">DUF35 domain-containing protein</fullName>
    </recommendedName>
</protein>
<evidence type="ECO:0000259" key="2">
    <source>
        <dbReference type="Pfam" id="PF12172"/>
    </source>
</evidence>
<sequence length="141" mass="14952">MADDVTEVPMPGQIPLVDYLVLNDGDPHLVAQQCTRCGARFFDRRNACAGCFATDFTTVPVASEGTVRTFTIVTFAAPGIPTPFVASVVDCDGTQVRANLVNVEPTPEGVHDGMKVRLATYPIGTDSEGTEAIGFGFEPAE</sequence>
<evidence type="ECO:0000313" key="3">
    <source>
        <dbReference type="EMBL" id="GFG82424.1"/>
    </source>
</evidence>
<name>A0ABQ1CDE0_9MYCO</name>